<feature type="repeat" description="PPR" evidence="3">
    <location>
        <begin position="29"/>
        <end position="63"/>
    </location>
</feature>
<reference evidence="4 5" key="1">
    <citation type="journal article" date="2024" name="Plant J.">
        <title>Genome sequences and population genomics reveal climatic adaptation and genomic divergence between two closely related sweetgum species.</title>
        <authorList>
            <person name="Xu W.Q."/>
            <person name="Ren C.Q."/>
            <person name="Zhang X.Y."/>
            <person name="Comes H.P."/>
            <person name="Liu X.H."/>
            <person name="Li Y.G."/>
            <person name="Kettle C.J."/>
            <person name="Jalonen R."/>
            <person name="Gaisberger H."/>
            <person name="Ma Y.Z."/>
            <person name="Qiu Y.X."/>
        </authorList>
    </citation>
    <scope>NUCLEOTIDE SEQUENCE [LARGE SCALE GENOMIC DNA]</scope>
    <source>
        <strain evidence="4">Hangzhou</strain>
    </source>
</reference>
<dbReference type="Proteomes" id="UP001415857">
    <property type="component" value="Unassembled WGS sequence"/>
</dbReference>
<evidence type="ECO:0000256" key="2">
    <source>
        <dbReference type="ARBA" id="ARBA00022737"/>
    </source>
</evidence>
<dbReference type="GO" id="GO:0003729">
    <property type="term" value="F:mRNA binding"/>
    <property type="evidence" value="ECO:0007669"/>
    <property type="project" value="UniProtKB-ARBA"/>
</dbReference>
<evidence type="ECO:0000313" key="5">
    <source>
        <dbReference type="Proteomes" id="UP001415857"/>
    </source>
</evidence>
<dbReference type="Gene3D" id="1.25.40.10">
    <property type="entry name" value="Tetratricopeptide repeat domain"/>
    <property type="match status" value="1"/>
</dbReference>
<keyword evidence="5" id="KW-1185">Reference proteome</keyword>
<dbReference type="AlphaFoldDB" id="A0AAP0X4K8"/>
<dbReference type="PANTHER" id="PTHR45717">
    <property type="entry name" value="OS12G0527900 PROTEIN"/>
    <property type="match status" value="1"/>
</dbReference>
<gene>
    <name evidence="4" type="ORF">L1049_020789</name>
</gene>
<evidence type="ECO:0008006" key="6">
    <source>
        <dbReference type="Google" id="ProtNLM"/>
    </source>
</evidence>
<name>A0AAP0X4K8_LIQFO</name>
<dbReference type="PROSITE" id="PS51375">
    <property type="entry name" value="PPR"/>
    <property type="match status" value="1"/>
</dbReference>
<dbReference type="InterPro" id="IPR002885">
    <property type="entry name" value="PPR_rpt"/>
</dbReference>
<comment type="similarity">
    <text evidence="1">Belongs to the PPR family. P subfamily.</text>
</comment>
<dbReference type="PANTHER" id="PTHR45717:SF5">
    <property type="entry name" value="PENTACOTRIPEPTIDE-REPEAT REGION OF PRORP DOMAIN-CONTAINING PROTEIN"/>
    <property type="match status" value="1"/>
</dbReference>
<dbReference type="InterPro" id="IPR011990">
    <property type="entry name" value="TPR-like_helical_dom_sf"/>
</dbReference>
<organism evidence="4 5">
    <name type="scientific">Liquidambar formosana</name>
    <name type="common">Formosan gum</name>
    <dbReference type="NCBI Taxonomy" id="63359"/>
    <lineage>
        <taxon>Eukaryota</taxon>
        <taxon>Viridiplantae</taxon>
        <taxon>Streptophyta</taxon>
        <taxon>Embryophyta</taxon>
        <taxon>Tracheophyta</taxon>
        <taxon>Spermatophyta</taxon>
        <taxon>Magnoliopsida</taxon>
        <taxon>eudicotyledons</taxon>
        <taxon>Gunneridae</taxon>
        <taxon>Pentapetalae</taxon>
        <taxon>Saxifragales</taxon>
        <taxon>Altingiaceae</taxon>
        <taxon>Liquidambar</taxon>
    </lineage>
</organism>
<comment type="caution">
    <text evidence="4">The sequence shown here is derived from an EMBL/GenBank/DDBJ whole genome shotgun (WGS) entry which is preliminary data.</text>
</comment>
<evidence type="ECO:0000313" key="4">
    <source>
        <dbReference type="EMBL" id="KAK9292809.1"/>
    </source>
</evidence>
<accession>A0AAP0X4K8</accession>
<evidence type="ECO:0000256" key="1">
    <source>
        <dbReference type="ARBA" id="ARBA00007626"/>
    </source>
</evidence>
<dbReference type="GO" id="GO:0005739">
    <property type="term" value="C:mitochondrion"/>
    <property type="evidence" value="ECO:0007669"/>
    <property type="project" value="TreeGrafter"/>
</dbReference>
<sequence>MLLALSKLGDVDGLEKCFREWESGYATYDVRVSNVILESYLNKDLIEEAKLFSENMVKRGAEPNLRTLDLFMNFYLKKCQMDLALKYLETGVSKVNPKKNKWFPNEESVSMFLKYFKKEKDTEGAEKFCEIMKKIGHLDCKIYDSLLLTYKAAGKVEPQMRQRIKEDGIEMSSETEKLLHNVCPQKVGAS</sequence>
<dbReference type="EMBL" id="JBBPBK010000001">
    <property type="protein sequence ID" value="KAK9292809.1"/>
    <property type="molecule type" value="Genomic_DNA"/>
</dbReference>
<keyword evidence="2" id="KW-0677">Repeat</keyword>
<proteinExistence type="inferred from homology"/>
<protein>
    <recommendedName>
        <fullName evidence="6">Pentatricopeptide repeat-containing protein</fullName>
    </recommendedName>
</protein>
<evidence type="ECO:0000256" key="3">
    <source>
        <dbReference type="PROSITE-ProRule" id="PRU00708"/>
    </source>
</evidence>